<comment type="caution">
    <text evidence="4">The sequence shown here is derived from an EMBL/GenBank/DDBJ whole genome shotgun (WGS) entry which is preliminary data.</text>
</comment>
<evidence type="ECO:0000313" key="4">
    <source>
        <dbReference type="EMBL" id="GEC21667.1"/>
    </source>
</evidence>
<comment type="similarity">
    <text evidence="1">Belongs to the NAD(P)-dependent epimerase/dehydratase family. SDR39U1 subfamily.</text>
</comment>
<dbReference type="CDD" id="cd05242">
    <property type="entry name" value="SDR_a8"/>
    <property type="match status" value="1"/>
</dbReference>
<accession>A0A4Y3WS20</accession>
<evidence type="ECO:0000256" key="1">
    <source>
        <dbReference type="ARBA" id="ARBA00009353"/>
    </source>
</evidence>
<organism evidence="4 5">
    <name type="scientific">Pseudonocardia hydrocarbonoxydans</name>
    <dbReference type="NCBI Taxonomy" id="76726"/>
    <lineage>
        <taxon>Bacteria</taxon>
        <taxon>Bacillati</taxon>
        <taxon>Actinomycetota</taxon>
        <taxon>Actinomycetes</taxon>
        <taxon>Pseudonocardiales</taxon>
        <taxon>Pseudonocardiaceae</taxon>
        <taxon>Pseudonocardia</taxon>
    </lineage>
</organism>
<dbReference type="OrthoDB" id="9801773at2"/>
<dbReference type="PANTHER" id="PTHR11092">
    <property type="entry name" value="SUGAR NUCLEOTIDE EPIMERASE RELATED"/>
    <property type="match status" value="1"/>
</dbReference>
<name>A0A4Y3WS20_9PSEU</name>
<reference evidence="4 5" key="1">
    <citation type="submission" date="2019-06" db="EMBL/GenBank/DDBJ databases">
        <title>Whole genome shotgun sequence of Pseudonocardia hydrocarbonoxydans NBRC 14498.</title>
        <authorList>
            <person name="Hosoyama A."/>
            <person name="Uohara A."/>
            <person name="Ohji S."/>
            <person name="Ichikawa N."/>
        </authorList>
    </citation>
    <scope>NUCLEOTIDE SEQUENCE [LARGE SCALE GENOMIC DNA]</scope>
    <source>
        <strain evidence="4 5">NBRC 14498</strain>
    </source>
</reference>
<dbReference type="InterPro" id="IPR036291">
    <property type="entry name" value="NAD(P)-bd_dom_sf"/>
</dbReference>
<feature type="domain" description="NAD-dependent epimerase/dehydratase" evidence="2">
    <location>
        <begin position="3"/>
        <end position="213"/>
    </location>
</feature>
<dbReference type="Pfam" id="PF01370">
    <property type="entry name" value="Epimerase"/>
    <property type="match status" value="1"/>
</dbReference>
<dbReference type="Pfam" id="PF08338">
    <property type="entry name" value="DUF1731"/>
    <property type="match status" value="1"/>
</dbReference>
<evidence type="ECO:0000259" key="3">
    <source>
        <dbReference type="Pfam" id="PF08338"/>
    </source>
</evidence>
<dbReference type="Proteomes" id="UP000320338">
    <property type="component" value="Unassembled WGS sequence"/>
</dbReference>
<sequence length="296" mass="30533">MRVVIAGSSGLIGTALVSHLREAGHDVLRLVRRAPAAPDERGWDPPSGRIDPGTFDGVDAVVNLGGAGLADRPWTGARKQELRDSRTVPTEVLAAAVAEHGVPAFLSGSAVGFYGDTAGRPVDESAPRGAGFLADLCVDWEAATAKAQDAGARVVLLRTGLVLSPAGGLLGVLRPLFKAFLGGRLGSGQQYMPWVSLDDEVGAIRFALENPAVTGPLNIVGPTPVTNAELTKALAAAVGRPTSIPVPAFVIRTVMGTMGEEMALFGQRVLPAQLQATGYQFRHHAVGEALAAAVGS</sequence>
<evidence type="ECO:0008006" key="6">
    <source>
        <dbReference type="Google" id="ProtNLM"/>
    </source>
</evidence>
<dbReference type="NCBIfam" id="TIGR01777">
    <property type="entry name" value="yfcH"/>
    <property type="match status" value="1"/>
</dbReference>
<dbReference type="InterPro" id="IPR001509">
    <property type="entry name" value="Epimerase_deHydtase"/>
</dbReference>
<keyword evidence="5" id="KW-1185">Reference proteome</keyword>
<dbReference type="InterPro" id="IPR013549">
    <property type="entry name" value="DUF1731"/>
</dbReference>
<dbReference type="EMBL" id="BJNG01000036">
    <property type="protein sequence ID" value="GEC21667.1"/>
    <property type="molecule type" value="Genomic_DNA"/>
</dbReference>
<gene>
    <name evidence="4" type="ORF">PHY01_39500</name>
</gene>
<dbReference type="AlphaFoldDB" id="A0A4Y3WS20"/>
<dbReference type="PANTHER" id="PTHR11092:SF0">
    <property type="entry name" value="EPIMERASE FAMILY PROTEIN SDR39U1"/>
    <property type="match status" value="1"/>
</dbReference>
<dbReference type="Gene3D" id="3.40.50.720">
    <property type="entry name" value="NAD(P)-binding Rossmann-like Domain"/>
    <property type="match status" value="1"/>
</dbReference>
<evidence type="ECO:0000259" key="2">
    <source>
        <dbReference type="Pfam" id="PF01370"/>
    </source>
</evidence>
<protein>
    <recommendedName>
        <fullName evidence="6">Epimerase</fullName>
    </recommendedName>
</protein>
<dbReference type="RefSeq" id="WP_141280478.1">
    <property type="nucleotide sequence ID" value="NZ_BAAARZ010000020.1"/>
</dbReference>
<evidence type="ECO:0000313" key="5">
    <source>
        <dbReference type="Proteomes" id="UP000320338"/>
    </source>
</evidence>
<feature type="domain" description="DUF1731" evidence="3">
    <location>
        <begin position="246"/>
        <end position="292"/>
    </location>
</feature>
<dbReference type="InterPro" id="IPR010099">
    <property type="entry name" value="SDR39U1"/>
</dbReference>
<proteinExistence type="inferred from homology"/>
<dbReference type="SUPFAM" id="SSF51735">
    <property type="entry name" value="NAD(P)-binding Rossmann-fold domains"/>
    <property type="match status" value="1"/>
</dbReference>